<proteinExistence type="inferred from homology"/>
<keyword evidence="6" id="KW-1185">Reference proteome</keyword>
<evidence type="ECO:0000256" key="4">
    <source>
        <dbReference type="SAM" id="SignalP"/>
    </source>
</evidence>
<gene>
    <name evidence="5" type="ORF">SAMN05216238_101348</name>
</gene>
<evidence type="ECO:0000256" key="2">
    <source>
        <dbReference type="ARBA" id="ARBA00022448"/>
    </source>
</evidence>
<dbReference type="InterPro" id="IPR018389">
    <property type="entry name" value="DctP_fam"/>
</dbReference>
<sequence length="340" mass="37547">MKNFKRTTTLIMIAVFAIVLAACSGGDGDGTEGSSDAQTLRVGHTLTESTATHIALESFKETVEANSDGAITVELYPNGQLYSSERSAIEAVQGGNMEMTVTATAPVVGFVPEYKVLDLPFLFPDNETAYEALDGELGSTLLEKLPEAGLKGLVYGETGMRQLSTGNKPIEKPEDLEGVKMRTMENDVHIEAFETYGASPEPFAFGELYSALQQNTFDGMENPLNLIDQMKFYEVQEYLTISNHAYTATLFFINNDLFEGMSEENQTVIEEAAVEFRDSQRELAQENAQKGMEAVQGEMEITELTEDQRQAFIDASQPVYDTFQDDIGQELMDLALSYRE</sequence>
<evidence type="ECO:0000313" key="5">
    <source>
        <dbReference type="EMBL" id="SFD44034.1"/>
    </source>
</evidence>
<dbReference type="GO" id="GO:0030288">
    <property type="term" value="C:outer membrane-bounded periplasmic space"/>
    <property type="evidence" value="ECO:0007669"/>
    <property type="project" value="InterPro"/>
</dbReference>
<dbReference type="Pfam" id="PF03480">
    <property type="entry name" value="DctP"/>
    <property type="match status" value="1"/>
</dbReference>
<dbReference type="InterPro" id="IPR004682">
    <property type="entry name" value="TRAP_DctP"/>
</dbReference>
<reference evidence="6" key="1">
    <citation type="submission" date="2016-10" db="EMBL/GenBank/DDBJ databases">
        <authorList>
            <person name="Varghese N."/>
            <person name="Submissions S."/>
        </authorList>
    </citation>
    <scope>NUCLEOTIDE SEQUENCE [LARGE SCALE GENOMIC DNA]</scope>
    <source>
        <strain evidence="6">DSM 22530</strain>
    </source>
</reference>
<name>A0A1I1SBY3_9BACI</name>
<keyword evidence="5" id="KW-0675">Receptor</keyword>
<dbReference type="PANTHER" id="PTHR33376">
    <property type="match status" value="1"/>
</dbReference>
<evidence type="ECO:0000256" key="1">
    <source>
        <dbReference type="ARBA" id="ARBA00009023"/>
    </source>
</evidence>
<dbReference type="GO" id="GO:0055085">
    <property type="term" value="P:transmembrane transport"/>
    <property type="evidence" value="ECO:0007669"/>
    <property type="project" value="InterPro"/>
</dbReference>
<dbReference type="Proteomes" id="UP000199474">
    <property type="component" value="Unassembled WGS sequence"/>
</dbReference>
<dbReference type="PROSITE" id="PS51257">
    <property type="entry name" value="PROKAR_LIPOPROTEIN"/>
    <property type="match status" value="1"/>
</dbReference>
<dbReference type="RefSeq" id="WP_245745124.1">
    <property type="nucleotide sequence ID" value="NZ_FOMR01000001.1"/>
</dbReference>
<dbReference type="PANTHER" id="PTHR33376:SF7">
    <property type="entry name" value="C4-DICARBOXYLATE-BINDING PROTEIN DCTB"/>
    <property type="match status" value="1"/>
</dbReference>
<dbReference type="STRING" id="640948.SAMN05216238_101348"/>
<feature type="chain" id="PRO_5011463998" evidence="4">
    <location>
        <begin position="22"/>
        <end position="340"/>
    </location>
</feature>
<feature type="signal peptide" evidence="4">
    <location>
        <begin position="1"/>
        <end position="21"/>
    </location>
</feature>
<dbReference type="Gene3D" id="3.40.190.170">
    <property type="entry name" value="Bacterial extracellular solute-binding protein, family 7"/>
    <property type="match status" value="1"/>
</dbReference>
<organism evidence="5 6">
    <name type="scientific">Lentibacillus persicus</name>
    <dbReference type="NCBI Taxonomy" id="640948"/>
    <lineage>
        <taxon>Bacteria</taxon>
        <taxon>Bacillati</taxon>
        <taxon>Bacillota</taxon>
        <taxon>Bacilli</taxon>
        <taxon>Bacillales</taxon>
        <taxon>Bacillaceae</taxon>
        <taxon>Lentibacillus</taxon>
    </lineage>
</organism>
<comment type="similarity">
    <text evidence="1">Belongs to the bacterial solute-binding protein 7 family.</text>
</comment>
<keyword evidence="3 4" id="KW-0732">Signal</keyword>
<dbReference type="NCBIfam" id="TIGR00787">
    <property type="entry name" value="dctP"/>
    <property type="match status" value="1"/>
</dbReference>
<dbReference type="EMBL" id="FOMR01000001">
    <property type="protein sequence ID" value="SFD44034.1"/>
    <property type="molecule type" value="Genomic_DNA"/>
</dbReference>
<dbReference type="AlphaFoldDB" id="A0A1I1SBY3"/>
<evidence type="ECO:0000313" key="6">
    <source>
        <dbReference type="Proteomes" id="UP000199474"/>
    </source>
</evidence>
<dbReference type="PIRSF" id="PIRSF006470">
    <property type="entry name" value="DctB"/>
    <property type="match status" value="1"/>
</dbReference>
<protein>
    <submittedName>
        <fullName evidence="5">Tripartite ATP-independent transporter solute receptor, DctP family</fullName>
    </submittedName>
</protein>
<dbReference type="InterPro" id="IPR038404">
    <property type="entry name" value="TRAP_DctP_sf"/>
</dbReference>
<accession>A0A1I1SBY3</accession>
<keyword evidence="2" id="KW-0813">Transport</keyword>
<dbReference type="NCBIfam" id="NF037995">
    <property type="entry name" value="TRAP_S1"/>
    <property type="match status" value="1"/>
</dbReference>
<evidence type="ECO:0000256" key="3">
    <source>
        <dbReference type="ARBA" id="ARBA00022729"/>
    </source>
</evidence>